<evidence type="ECO:0000256" key="1">
    <source>
        <dbReference type="SAM" id="Phobius"/>
    </source>
</evidence>
<comment type="caution">
    <text evidence="2">The sequence shown here is derived from an EMBL/GenBank/DDBJ whole genome shotgun (WGS) entry which is preliminary data.</text>
</comment>
<keyword evidence="1" id="KW-0812">Transmembrane</keyword>
<keyword evidence="1" id="KW-1133">Transmembrane helix</keyword>
<protein>
    <submittedName>
        <fullName evidence="2">Uncharacterized protein</fullName>
    </submittedName>
</protein>
<feature type="transmembrane region" description="Helical" evidence="1">
    <location>
        <begin position="41"/>
        <end position="64"/>
    </location>
</feature>
<dbReference type="Proteomes" id="UP000220102">
    <property type="component" value="Unassembled WGS sequence"/>
</dbReference>
<gene>
    <name evidence="2" type="ORF">CRI94_02100</name>
</gene>
<evidence type="ECO:0000313" key="3">
    <source>
        <dbReference type="Proteomes" id="UP000220102"/>
    </source>
</evidence>
<dbReference type="RefSeq" id="WP_098074001.1">
    <property type="nucleotide sequence ID" value="NZ_PDEQ01000001.1"/>
</dbReference>
<keyword evidence="3" id="KW-1185">Reference proteome</keyword>
<evidence type="ECO:0000313" key="2">
    <source>
        <dbReference type="EMBL" id="PEN15102.1"/>
    </source>
</evidence>
<accession>A0A2A8D2A4</accession>
<feature type="transmembrane region" description="Helical" evidence="1">
    <location>
        <begin position="85"/>
        <end position="106"/>
    </location>
</feature>
<organism evidence="2 3">
    <name type="scientific">Longibacter salinarum</name>
    <dbReference type="NCBI Taxonomy" id="1850348"/>
    <lineage>
        <taxon>Bacteria</taxon>
        <taxon>Pseudomonadati</taxon>
        <taxon>Rhodothermota</taxon>
        <taxon>Rhodothermia</taxon>
        <taxon>Rhodothermales</taxon>
        <taxon>Salisaetaceae</taxon>
        <taxon>Longibacter</taxon>
    </lineage>
</organism>
<sequence length="128" mass="12841">MQLTRNVALAAALSAVLHLALGWEWTLVPAVLVGVLSAGRGWLAGLLTVLLPWAGILAWSYSVAPGSTPILLDVLGGLIGGNTPGAAVVALTLLFGALLGFAGGAVGGQLRGLFGIESAPERRHPASA</sequence>
<reference evidence="2 3" key="1">
    <citation type="submission" date="2017-10" db="EMBL/GenBank/DDBJ databases">
        <title>Draft genome of Longibacter Salinarum.</title>
        <authorList>
            <person name="Goh K.M."/>
            <person name="Shamsir M.S."/>
            <person name="Lim S.W."/>
        </authorList>
    </citation>
    <scope>NUCLEOTIDE SEQUENCE [LARGE SCALE GENOMIC DNA]</scope>
    <source>
        <strain evidence="2 3">KCTC 52045</strain>
    </source>
</reference>
<dbReference type="EMBL" id="PDEQ01000001">
    <property type="protein sequence ID" value="PEN15102.1"/>
    <property type="molecule type" value="Genomic_DNA"/>
</dbReference>
<name>A0A2A8D2A4_9BACT</name>
<keyword evidence="1" id="KW-0472">Membrane</keyword>
<dbReference type="AlphaFoldDB" id="A0A2A8D2A4"/>
<proteinExistence type="predicted"/>